<dbReference type="Gene3D" id="1.50.40.10">
    <property type="entry name" value="Mitochondrial carrier domain"/>
    <property type="match status" value="1"/>
</dbReference>
<evidence type="ECO:0000256" key="4">
    <source>
        <dbReference type="ARBA" id="ARBA00022692"/>
    </source>
</evidence>
<dbReference type="Proteomes" id="UP000255414">
    <property type="component" value="Chromosome 14"/>
</dbReference>
<comment type="similarity">
    <text evidence="2">Belongs to the mitochondrial carrier (TC 2.A.29) family.</text>
</comment>
<sequence length="431" mass="46257">MSAAAADYPLRRRGDVEDDFDEEEHRRLTESSINAFLEEEGVPVSSSVTVEDITSALVALGNSVATAAASFVVKVALLRLDCLAAVEGELRKDVACASSSKVRVTADKSPPRRSSRASAFGWLRHLYKEEKGVCGFLRGGQAEFGFVLASFVEEALLFAAMRSLMDRLGSLLPSQGSRAGGAAALWWAGLSRTVAPTFAMSLLSWPLRAVRTTIRVNYMADTSLPVCEPSPQPAQQRRRQHRYTSATEVWGCVLHRMGARSLLLNGLDVDLASRALSLGLAWTVVKPASRWMQRWAMMSTSNAGGASAPLTLVRLGQHRLFALGVLLAVAGSVNALQRPFVVLRQRMALLPVADAESACNGGDDQTKTPPTARRGCRYANGWDCAVQVWRQEGVAGLLAGLQLCLITSSVVPLLQTLAGYPTAPSFSGAVV</sequence>
<keyword evidence="3" id="KW-0813">Transport</keyword>
<keyword evidence="6" id="KW-1133">Transmembrane helix</keyword>
<reference evidence="9" key="1">
    <citation type="submission" date="2020-06" db="EMBL/GenBank/DDBJ databases">
        <authorList>
            <person name="Gonzalez-de la Fuente S."/>
            <person name="Peiro-Pastor R."/>
            <person name="Rastrojo A."/>
            <person name="Moreno J."/>
            <person name="Carrasco-Ramiro F."/>
            <person name="Requena JM."/>
            <person name="Aguado B."/>
        </authorList>
    </citation>
    <scope>NUCLEOTIDE SEQUENCE</scope>
</reference>
<evidence type="ECO:0000256" key="2">
    <source>
        <dbReference type="ARBA" id="ARBA00006375"/>
    </source>
</evidence>
<keyword evidence="7" id="KW-0496">Mitochondrion</keyword>
<dbReference type="AlphaFoldDB" id="A0A6L0WR09"/>
<keyword evidence="4" id="KW-0812">Transmembrane</keyword>
<evidence type="ECO:0000256" key="7">
    <source>
        <dbReference type="ARBA" id="ARBA00023128"/>
    </source>
</evidence>
<dbReference type="GO" id="GO:0031966">
    <property type="term" value="C:mitochondrial membrane"/>
    <property type="evidence" value="ECO:0007669"/>
    <property type="project" value="UniProtKB-SubCell"/>
</dbReference>
<evidence type="ECO:0000313" key="9">
    <source>
        <dbReference type="EMBL" id="CAC9469575.1"/>
    </source>
</evidence>
<dbReference type="OMA" id="CRYANGW"/>
<accession>A0A6L0WR09</accession>
<protein>
    <submittedName>
        <fullName evidence="9">Hypothetical_protein_-_conserved</fullName>
    </submittedName>
</protein>
<dbReference type="PANTHER" id="PTHR45624">
    <property type="entry name" value="MITOCHONDRIAL BASIC AMINO ACIDS TRANSPORTER-RELATED"/>
    <property type="match status" value="1"/>
</dbReference>
<dbReference type="SUPFAM" id="SSF103506">
    <property type="entry name" value="Mitochondrial carrier"/>
    <property type="match status" value="1"/>
</dbReference>
<organism evidence="9 10">
    <name type="scientific">Leishmania infantum</name>
    <dbReference type="NCBI Taxonomy" id="5671"/>
    <lineage>
        <taxon>Eukaryota</taxon>
        <taxon>Discoba</taxon>
        <taxon>Euglenozoa</taxon>
        <taxon>Kinetoplastea</taxon>
        <taxon>Metakinetoplastina</taxon>
        <taxon>Trypanosomatida</taxon>
        <taxon>Trypanosomatidae</taxon>
        <taxon>Leishmaniinae</taxon>
        <taxon>Leishmania</taxon>
    </lineage>
</organism>
<evidence type="ECO:0000256" key="6">
    <source>
        <dbReference type="ARBA" id="ARBA00022989"/>
    </source>
</evidence>
<evidence type="ECO:0000256" key="8">
    <source>
        <dbReference type="ARBA" id="ARBA00023136"/>
    </source>
</evidence>
<dbReference type="GO" id="GO:0000064">
    <property type="term" value="F:L-ornithine transmembrane transporter activity"/>
    <property type="evidence" value="ECO:0007669"/>
    <property type="project" value="TreeGrafter"/>
</dbReference>
<dbReference type="GO" id="GO:1990575">
    <property type="term" value="P:mitochondrial L-ornithine transmembrane transport"/>
    <property type="evidence" value="ECO:0007669"/>
    <property type="project" value="TreeGrafter"/>
</dbReference>
<evidence type="ECO:0000313" key="10">
    <source>
        <dbReference type="Proteomes" id="UP000255414"/>
    </source>
</evidence>
<dbReference type="InterPro" id="IPR023395">
    <property type="entry name" value="MCP_dom_sf"/>
</dbReference>
<name>A0A6L0WR09_LEIIN</name>
<evidence type="ECO:0000256" key="5">
    <source>
        <dbReference type="ARBA" id="ARBA00022737"/>
    </source>
</evidence>
<dbReference type="InterPro" id="IPR050567">
    <property type="entry name" value="Mitochondrial_Carrier"/>
</dbReference>
<keyword evidence="5" id="KW-0677">Repeat</keyword>
<keyword evidence="8" id="KW-0472">Membrane</keyword>
<comment type="subcellular location">
    <subcellularLocation>
        <location evidence="1">Mitochondrion membrane</location>
        <topology evidence="1">Multi-pass membrane protein</topology>
    </subcellularLocation>
</comment>
<dbReference type="PANTHER" id="PTHR45624:SF12">
    <property type="entry name" value="MITOCHONDRIAL ORNITHINE TRANSPORTER 1"/>
    <property type="match status" value="1"/>
</dbReference>
<dbReference type="EMBL" id="LR812947">
    <property type="protein sequence ID" value="CAC9469575.1"/>
    <property type="molecule type" value="Genomic_DNA"/>
</dbReference>
<gene>
    <name evidence="9" type="ORF">LINF_140016100</name>
</gene>
<evidence type="ECO:0000256" key="3">
    <source>
        <dbReference type="ARBA" id="ARBA00022448"/>
    </source>
</evidence>
<proteinExistence type="inferred from homology"/>
<evidence type="ECO:0000256" key="1">
    <source>
        <dbReference type="ARBA" id="ARBA00004225"/>
    </source>
</evidence>